<evidence type="ECO:0000313" key="4">
    <source>
        <dbReference type="Proteomes" id="UP001209878"/>
    </source>
</evidence>
<feature type="region of interest" description="Disordered" evidence="1">
    <location>
        <begin position="1"/>
        <end position="37"/>
    </location>
</feature>
<feature type="compositionally biased region" description="Acidic residues" evidence="1">
    <location>
        <begin position="1"/>
        <end position="10"/>
    </location>
</feature>
<name>A0AAD9P8C9_RIDPI</name>
<dbReference type="Pfam" id="PF14949">
    <property type="entry name" value="ARF7EP_C"/>
    <property type="match status" value="1"/>
</dbReference>
<sequence length="160" mass="18719">MECTIIDDENELSRESHEHSSDTRSDSHNLRSHVDENSCDSVKSASKQLKMLAFRNPGRFMENFDPDRSAREMRKVNRRIYRDCIRKNQVYDDKGRLLMDSRDICDCLEPACPGCHFDCLKCGSSKCGSECRRNRRWFYQDVEVEGANHKIHFSNPPCHQ</sequence>
<keyword evidence="4" id="KW-1185">Reference proteome</keyword>
<evidence type="ECO:0000313" key="3">
    <source>
        <dbReference type="EMBL" id="KAK2190054.1"/>
    </source>
</evidence>
<comment type="caution">
    <text evidence="3">The sequence shown here is derived from an EMBL/GenBank/DDBJ whole genome shotgun (WGS) entry which is preliminary data.</text>
</comment>
<dbReference type="Proteomes" id="UP001209878">
    <property type="component" value="Unassembled WGS sequence"/>
</dbReference>
<feature type="compositionally biased region" description="Basic and acidic residues" evidence="1">
    <location>
        <begin position="11"/>
        <end position="36"/>
    </location>
</feature>
<dbReference type="PANTHER" id="PTHR46536">
    <property type="entry name" value="ARL14 EFFECTOR PROTEIN"/>
    <property type="match status" value="1"/>
</dbReference>
<dbReference type="InterPro" id="IPR029264">
    <property type="entry name" value="ARF7EP_C"/>
</dbReference>
<reference evidence="3" key="1">
    <citation type="journal article" date="2023" name="Mol. Biol. Evol.">
        <title>Third-Generation Sequencing Reveals the Adaptive Role of the Epigenome in Three Deep-Sea Polychaetes.</title>
        <authorList>
            <person name="Perez M."/>
            <person name="Aroh O."/>
            <person name="Sun Y."/>
            <person name="Lan Y."/>
            <person name="Juniper S.K."/>
            <person name="Young C.R."/>
            <person name="Angers B."/>
            <person name="Qian P.Y."/>
        </authorList>
    </citation>
    <scope>NUCLEOTIDE SEQUENCE</scope>
    <source>
        <strain evidence="3">R07B-5</strain>
    </source>
</reference>
<gene>
    <name evidence="3" type="ORF">NP493_91g05031</name>
</gene>
<dbReference type="EMBL" id="JAODUO010000090">
    <property type="protein sequence ID" value="KAK2190054.1"/>
    <property type="molecule type" value="Genomic_DNA"/>
</dbReference>
<evidence type="ECO:0000256" key="1">
    <source>
        <dbReference type="SAM" id="MobiDB-lite"/>
    </source>
</evidence>
<dbReference type="AlphaFoldDB" id="A0AAD9P8C9"/>
<organism evidence="3 4">
    <name type="scientific">Ridgeia piscesae</name>
    <name type="common">Tubeworm</name>
    <dbReference type="NCBI Taxonomy" id="27915"/>
    <lineage>
        <taxon>Eukaryota</taxon>
        <taxon>Metazoa</taxon>
        <taxon>Spiralia</taxon>
        <taxon>Lophotrochozoa</taxon>
        <taxon>Annelida</taxon>
        <taxon>Polychaeta</taxon>
        <taxon>Sedentaria</taxon>
        <taxon>Canalipalpata</taxon>
        <taxon>Sabellida</taxon>
        <taxon>Siboglinidae</taxon>
        <taxon>Ridgeia</taxon>
    </lineage>
</organism>
<protein>
    <recommendedName>
        <fullName evidence="2">ARF7 effector protein C-terminal domain-containing protein</fullName>
    </recommendedName>
</protein>
<dbReference type="PANTHER" id="PTHR46536:SF3">
    <property type="entry name" value="ARF7 EFFECTOR PROTEIN C-TERMINAL DOMAIN-CONTAINING PROTEIN"/>
    <property type="match status" value="1"/>
</dbReference>
<feature type="domain" description="ARF7 effector protein C-terminal" evidence="2">
    <location>
        <begin position="47"/>
        <end position="145"/>
    </location>
</feature>
<evidence type="ECO:0000259" key="2">
    <source>
        <dbReference type="Pfam" id="PF14949"/>
    </source>
</evidence>
<proteinExistence type="predicted"/>
<accession>A0AAD9P8C9</accession>